<sequence>MKILLTGGAGYIGSHVLLSILRDNHDVCIIDDLSTGNKNLIPENIQLLNCNINDDEKISNLLQKKSFDILLHFAGYVKVEESVKNPNKYFINNTDNAILLFETCYKNGLKNIIFSSTAAAYGNPI</sequence>
<feature type="domain" description="NAD-dependent epimerase/dehydratase" evidence="2">
    <location>
        <begin position="3"/>
        <end position="123"/>
    </location>
</feature>
<dbReference type="InterPro" id="IPR036291">
    <property type="entry name" value="NAD(P)-bd_dom_sf"/>
</dbReference>
<proteinExistence type="inferred from homology"/>
<evidence type="ECO:0000256" key="1">
    <source>
        <dbReference type="ARBA" id="ARBA00007637"/>
    </source>
</evidence>
<feature type="non-terminal residue" evidence="3">
    <location>
        <position position="125"/>
    </location>
</feature>
<organism evidence="3">
    <name type="scientific">marine metagenome</name>
    <dbReference type="NCBI Taxonomy" id="408172"/>
    <lineage>
        <taxon>unclassified sequences</taxon>
        <taxon>metagenomes</taxon>
        <taxon>ecological metagenomes</taxon>
    </lineage>
</organism>
<dbReference type="Pfam" id="PF01370">
    <property type="entry name" value="Epimerase"/>
    <property type="match status" value="1"/>
</dbReference>
<dbReference type="InterPro" id="IPR001509">
    <property type="entry name" value="Epimerase_deHydtase"/>
</dbReference>
<reference evidence="3" key="1">
    <citation type="submission" date="2018-05" db="EMBL/GenBank/DDBJ databases">
        <authorList>
            <person name="Lanie J.A."/>
            <person name="Ng W.-L."/>
            <person name="Kazmierczak K.M."/>
            <person name="Andrzejewski T.M."/>
            <person name="Davidsen T.M."/>
            <person name="Wayne K.J."/>
            <person name="Tettelin H."/>
            <person name="Glass J.I."/>
            <person name="Rusch D."/>
            <person name="Podicherti R."/>
            <person name="Tsui H.-C.T."/>
            <person name="Winkler M.E."/>
        </authorList>
    </citation>
    <scope>NUCLEOTIDE SEQUENCE</scope>
</reference>
<gene>
    <name evidence="3" type="ORF">METZ01_LOCUS238935</name>
</gene>
<accession>A0A382HHU6</accession>
<protein>
    <recommendedName>
        <fullName evidence="2">NAD-dependent epimerase/dehydratase domain-containing protein</fullName>
    </recommendedName>
</protein>
<dbReference type="AlphaFoldDB" id="A0A382HHU6"/>
<dbReference type="EMBL" id="UINC01060988">
    <property type="protein sequence ID" value="SVB86081.1"/>
    <property type="molecule type" value="Genomic_DNA"/>
</dbReference>
<dbReference type="PANTHER" id="PTHR43725">
    <property type="entry name" value="UDP-GLUCOSE 4-EPIMERASE"/>
    <property type="match status" value="1"/>
</dbReference>
<dbReference type="Gene3D" id="3.40.50.720">
    <property type="entry name" value="NAD(P)-binding Rossmann-like Domain"/>
    <property type="match status" value="1"/>
</dbReference>
<dbReference type="SUPFAM" id="SSF51735">
    <property type="entry name" value="NAD(P)-binding Rossmann-fold domains"/>
    <property type="match status" value="1"/>
</dbReference>
<evidence type="ECO:0000313" key="3">
    <source>
        <dbReference type="EMBL" id="SVB86081.1"/>
    </source>
</evidence>
<evidence type="ECO:0000259" key="2">
    <source>
        <dbReference type="Pfam" id="PF01370"/>
    </source>
</evidence>
<comment type="similarity">
    <text evidence="1">Belongs to the NAD(P)-dependent epimerase/dehydratase family.</text>
</comment>
<dbReference type="PANTHER" id="PTHR43725:SF53">
    <property type="entry name" value="UDP-ARABINOSE 4-EPIMERASE 1"/>
    <property type="match status" value="1"/>
</dbReference>
<name>A0A382HHU6_9ZZZZ</name>